<dbReference type="CDD" id="cd06225">
    <property type="entry name" value="HAMP"/>
    <property type="match status" value="1"/>
</dbReference>
<feature type="region of interest" description="Disordered" evidence="14">
    <location>
        <begin position="735"/>
        <end position="757"/>
    </location>
</feature>
<dbReference type="PIRSF" id="PIRSF037532">
    <property type="entry name" value="STHK_NtrY"/>
    <property type="match status" value="1"/>
</dbReference>
<keyword evidence="4" id="KW-1003">Cell membrane</keyword>
<evidence type="ECO:0000256" key="3">
    <source>
        <dbReference type="ARBA" id="ARBA00012438"/>
    </source>
</evidence>
<evidence type="ECO:0000256" key="5">
    <source>
        <dbReference type="ARBA" id="ARBA00022553"/>
    </source>
</evidence>
<dbReference type="InterPro" id="IPR013767">
    <property type="entry name" value="PAS_fold"/>
</dbReference>
<dbReference type="Proteomes" id="UP001549321">
    <property type="component" value="Unassembled WGS sequence"/>
</dbReference>
<evidence type="ECO:0000259" key="17">
    <source>
        <dbReference type="PROSITE" id="PS50112"/>
    </source>
</evidence>
<evidence type="ECO:0000256" key="6">
    <source>
        <dbReference type="ARBA" id="ARBA00022679"/>
    </source>
</evidence>
<name>A0ABV2QVU0_9HYPH</name>
<dbReference type="Gene3D" id="3.30.565.10">
    <property type="entry name" value="Histidine kinase-like ATPase, C-terminal domain"/>
    <property type="match status" value="1"/>
</dbReference>
<dbReference type="InterPro" id="IPR000014">
    <property type="entry name" value="PAS"/>
</dbReference>
<evidence type="ECO:0000256" key="12">
    <source>
        <dbReference type="ARBA" id="ARBA00023012"/>
    </source>
</evidence>
<evidence type="ECO:0000256" key="4">
    <source>
        <dbReference type="ARBA" id="ARBA00022475"/>
    </source>
</evidence>
<dbReference type="PROSITE" id="PS50885">
    <property type="entry name" value="HAMP"/>
    <property type="match status" value="1"/>
</dbReference>
<evidence type="ECO:0000259" key="16">
    <source>
        <dbReference type="PROSITE" id="PS50109"/>
    </source>
</evidence>
<dbReference type="InterPro" id="IPR045671">
    <property type="entry name" value="NtrY-like_N"/>
</dbReference>
<dbReference type="CDD" id="cd00130">
    <property type="entry name" value="PAS"/>
    <property type="match status" value="1"/>
</dbReference>
<dbReference type="InterPro" id="IPR003594">
    <property type="entry name" value="HATPase_dom"/>
</dbReference>
<organism evidence="19 20">
    <name type="scientific">Kaistia defluvii</name>
    <dbReference type="NCBI Taxonomy" id="410841"/>
    <lineage>
        <taxon>Bacteria</taxon>
        <taxon>Pseudomonadati</taxon>
        <taxon>Pseudomonadota</taxon>
        <taxon>Alphaproteobacteria</taxon>
        <taxon>Hyphomicrobiales</taxon>
        <taxon>Kaistiaceae</taxon>
        <taxon>Kaistia</taxon>
    </lineage>
</organism>
<keyword evidence="5" id="KW-0597">Phosphoprotein</keyword>
<evidence type="ECO:0000256" key="15">
    <source>
        <dbReference type="SAM" id="Phobius"/>
    </source>
</evidence>
<keyword evidence="8" id="KW-0547">Nucleotide-binding</keyword>
<keyword evidence="20" id="KW-1185">Reference proteome</keyword>
<dbReference type="SUPFAM" id="SSF55874">
    <property type="entry name" value="ATPase domain of HSP90 chaperone/DNA topoisomerase II/histidine kinase"/>
    <property type="match status" value="1"/>
</dbReference>
<evidence type="ECO:0000256" key="11">
    <source>
        <dbReference type="ARBA" id="ARBA00022989"/>
    </source>
</evidence>
<evidence type="ECO:0000256" key="7">
    <source>
        <dbReference type="ARBA" id="ARBA00022692"/>
    </source>
</evidence>
<dbReference type="SUPFAM" id="SSF47384">
    <property type="entry name" value="Homodimeric domain of signal transducing histidine kinase"/>
    <property type="match status" value="1"/>
</dbReference>
<feature type="transmembrane region" description="Helical" evidence="15">
    <location>
        <begin position="26"/>
        <end position="46"/>
    </location>
</feature>
<dbReference type="Pfam" id="PF02518">
    <property type="entry name" value="HATPase_c"/>
    <property type="match status" value="1"/>
</dbReference>
<dbReference type="SMART" id="SM00388">
    <property type="entry name" value="HisKA"/>
    <property type="match status" value="1"/>
</dbReference>
<dbReference type="GO" id="GO:0004673">
    <property type="term" value="F:protein histidine kinase activity"/>
    <property type="evidence" value="ECO:0007669"/>
    <property type="project" value="UniProtKB-EC"/>
</dbReference>
<dbReference type="InterPro" id="IPR017232">
    <property type="entry name" value="NtrY"/>
</dbReference>
<dbReference type="Gene3D" id="6.10.340.10">
    <property type="match status" value="1"/>
</dbReference>
<dbReference type="PANTHER" id="PTHR43065:SF10">
    <property type="entry name" value="PEROXIDE STRESS-ACTIVATED HISTIDINE KINASE MAK3"/>
    <property type="match status" value="1"/>
</dbReference>
<dbReference type="Gene3D" id="1.10.287.130">
    <property type="match status" value="1"/>
</dbReference>
<evidence type="ECO:0000256" key="9">
    <source>
        <dbReference type="ARBA" id="ARBA00022777"/>
    </source>
</evidence>
<dbReference type="RefSeq" id="WP_354549275.1">
    <property type="nucleotide sequence ID" value="NZ_JBEPSM010000001.1"/>
</dbReference>
<dbReference type="Pfam" id="PF19312">
    <property type="entry name" value="NtrY_N"/>
    <property type="match status" value="1"/>
</dbReference>
<keyword evidence="9 19" id="KW-0418">Kinase</keyword>
<keyword evidence="13 15" id="KW-0472">Membrane</keyword>
<feature type="transmembrane region" description="Helical" evidence="15">
    <location>
        <begin position="97"/>
        <end position="124"/>
    </location>
</feature>
<dbReference type="InterPro" id="IPR003661">
    <property type="entry name" value="HisK_dim/P_dom"/>
</dbReference>
<dbReference type="InterPro" id="IPR036097">
    <property type="entry name" value="HisK_dim/P_sf"/>
</dbReference>
<evidence type="ECO:0000256" key="10">
    <source>
        <dbReference type="ARBA" id="ARBA00022840"/>
    </source>
</evidence>
<keyword evidence="11 15" id="KW-1133">Transmembrane helix</keyword>
<keyword evidence="7 15" id="KW-0812">Transmembrane</keyword>
<comment type="caution">
    <text evidence="19">The sequence shown here is derived from an EMBL/GenBank/DDBJ whole genome shotgun (WGS) entry which is preliminary data.</text>
</comment>
<evidence type="ECO:0000259" key="18">
    <source>
        <dbReference type="PROSITE" id="PS50885"/>
    </source>
</evidence>
<accession>A0ABV2QVU0</accession>
<dbReference type="EMBL" id="JBEPSM010000001">
    <property type="protein sequence ID" value="MET4633134.1"/>
    <property type="molecule type" value="Genomic_DNA"/>
</dbReference>
<dbReference type="InterPro" id="IPR004358">
    <property type="entry name" value="Sig_transdc_His_kin-like_C"/>
</dbReference>
<dbReference type="SMART" id="SM00091">
    <property type="entry name" value="PAS"/>
    <property type="match status" value="1"/>
</dbReference>
<dbReference type="PROSITE" id="PS50109">
    <property type="entry name" value="HIS_KIN"/>
    <property type="match status" value="1"/>
</dbReference>
<dbReference type="Pfam" id="PF00672">
    <property type="entry name" value="HAMP"/>
    <property type="match status" value="1"/>
</dbReference>
<feature type="domain" description="Histidine kinase" evidence="16">
    <location>
        <begin position="516"/>
        <end position="738"/>
    </location>
</feature>
<dbReference type="EC" id="2.7.13.3" evidence="3"/>
<dbReference type="SMART" id="SM00304">
    <property type="entry name" value="HAMP"/>
    <property type="match status" value="1"/>
</dbReference>
<feature type="domain" description="HAMP" evidence="18">
    <location>
        <begin position="325"/>
        <end position="378"/>
    </location>
</feature>
<dbReference type="SUPFAM" id="SSF158472">
    <property type="entry name" value="HAMP domain-like"/>
    <property type="match status" value="1"/>
</dbReference>
<evidence type="ECO:0000313" key="20">
    <source>
        <dbReference type="Proteomes" id="UP001549321"/>
    </source>
</evidence>
<dbReference type="Gene3D" id="3.30.450.20">
    <property type="entry name" value="PAS domain"/>
    <property type="match status" value="1"/>
</dbReference>
<dbReference type="Pfam" id="PF00512">
    <property type="entry name" value="HisKA"/>
    <property type="match status" value="1"/>
</dbReference>
<reference evidence="19 20" key="1">
    <citation type="submission" date="2024-06" db="EMBL/GenBank/DDBJ databases">
        <title>Sorghum-associated microbial communities from plants grown in Nebraska, USA.</title>
        <authorList>
            <person name="Schachtman D."/>
        </authorList>
    </citation>
    <scope>NUCLEOTIDE SEQUENCE [LARGE SCALE GENOMIC DNA]</scope>
    <source>
        <strain evidence="19 20">3207</strain>
    </source>
</reference>
<keyword evidence="6 19" id="KW-0808">Transferase</keyword>
<evidence type="ECO:0000256" key="13">
    <source>
        <dbReference type="ARBA" id="ARBA00023136"/>
    </source>
</evidence>
<keyword evidence="12" id="KW-0902">Two-component regulatory system</keyword>
<dbReference type="InterPro" id="IPR003660">
    <property type="entry name" value="HAMP_dom"/>
</dbReference>
<dbReference type="Pfam" id="PF00989">
    <property type="entry name" value="PAS"/>
    <property type="match status" value="1"/>
</dbReference>
<evidence type="ECO:0000313" key="19">
    <source>
        <dbReference type="EMBL" id="MET4633134.1"/>
    </source>
</evidence>
<evidence type="ECO:0000256" key="2">
    <source>
        <dbReference type="ARBA" id="ARBA00004651"/>
    </source>
</evidence>
<sequence>MIATLEQAAPISQDYERRRRRFTVRAAGYITVILALTCACFSFFLLMGLTPIQPTEQVVFWALAVNGVLTGLLVIELCLEVALLIRARRRGRAAARLHIRIVGLFSIVAVVPAILIAVVASITLNRGLDHWFSERTRAIVETSLSIAQAYAEEHARTLKVDILGLKSDFERAQTLLEQNPDRFQAFMNSMAALRGIPGVFLVKPDGSLIAQANFQFSTGYLPPPADALARAAKSGNEPILIAPGATNVVGAIARLTNYTDVFLYITREIDPKVIRYISETTASVNEYKNLEATRWGVQVAFGLLYLGLALVVLLSAVWLGIGFANRLVSPIRRLIDAADEIGRGNLEVHVPFRSADGDLGALGQTFNTMTTELRNQRHELVAASEQIDSRRRFTEAVLAGVSAGVVGTDAHGLVTIANRGAMRLLGLNDSVPIGQSVIDVVPELKNVVEASLNEPHRAEHRDQVSVVRDGRERTINVRVTTEESDTAEHGYVITLDDITDLVSAQRSAAWADIARRIAHEIKNPLTPIQLSAERLKRRFGKHIVEGREIFDQCTDTIIRQVGDIGRMVDEFSSFARMPKPTFEERNLGEAAREAVFLMEVSNPDITFEMQLPEEPLIGRFDPRLISQAFTNLVKNATEAIEALPPEEAAGAKITVRGRVEGDFNVVEFIDTGIGLPHENRHRLLEPYMTTREKGTGLGLAIVSKIIEEHGGQLDLLDSPAVATGGRGAMVRITLPRPQHDGSDGSAAVDRTTNPVDA</sequence>
<feature type="transmembrane region" description="Helical" evidence="15">
    <location>
        <begin position="303"/>
        <end position="324"/>
    </location>
</feature>
<evidence type="ECO:0000256" key="8">
    <source>
        <dbReference type="ARBA" id="ARBA00022741"/>
    </source>
</evidence>
<dbReference type="PRINTS" id="PR00344">
    <property type="entry name" value="BCTRLSENSOR"/>
</dbReference>
<dbReference type="PROSITE" id="PS50112">
    <property type="entry name" value="PAS"/>
    <property type="match status" value="1"/>
</dbReference>
<dbReference type="CDD" id="cd00082">
    <property type="entry name" value="HisKA"/>
    <property type="match status" value="1"/>
</dbReference>
<dbReference type="PANTHER" id="PTHR43065">
    <property type="entry name" value="SENSOR HISTIDINE KINASE"/>
    <property type="match status" value="1"/>
</dbReference>
<comment type="subcellular location">
    <subcellularLocation>
        <location evidence="2">Cell membrane</location>
        <topology evidence="2">Multi-pass membrane protein</topology>
    </subcellularLocation>
</comment>
<feature type="domain" description="PAS" evidence="17">
    <location>
        <begin position="390"/>
        <end position="438"/>
    </location>
</feature>
<dbReference type="SMART" id="SM00387">
    <property type="entry name" value="HATPase_c"/>
    <property type="match status" value="1"/>
</dbReference>
<dbReference type="InterPro" id="IPR005467">
    <property type="entry name" value="His_kinase_dom"/>
</dbReference>
<keyword evidence="10" id="KW-0067">ATP-binding</keyword>
<dbReference type="NCBIfam" id="TIGR00229">
    <property type="entry name" value="sensory_box"/>
    <property type="match status" value="1"/>
</dbReference>
<dbReference type="InterPro" id="IPR035965">
    <property type="entry name" value="PAS-like_dom_sf"/>
</dbReference>
<evidence type="ECO:0000256" key="1">
    <source>
        <dbReference type="ARBA" id="ARBA00000085"/>
    </source>
</evidence>
<feature type="transmembrane region" description="Helical" evidence="15">
    <location>
        <begin position="58"/>
        <end position="85"/>
    </location>
</feature>
<proteinExistence type="predicted"/>
<comment type="catalytic activity">
    <reaction evidence="1">
        <text>ATP + protein L-histidine = ADP + protein N-phospho-L-histidine.</text>
        <dbReference type="EC" id="2.7.13.3"/>
    </reaction>
</comment>
<evidence type="ECO:0000256" key="14">
    <source>
        <dbReference type="SAM" id="MobiDB-lite"/>
    </source>
</evidence>
<protein>
    <recommendedName>
        <fullName evidence="3">histidine kinase</fullName>
        <ecNumber evidence="3">2.7.13.3</ecNumber>
    </recommendedName>
</protein>
<dbReference type="InterPro" id="IPR036890">
    <property type="entry name" value="HATPase_C_sf"/>
</dbReference>
<dbReference type="SUPFAM" id="SSF55785">
    <property type="entry name" value="PYP-like sensor domain (PAS domain)"/>
    <property type="match status" value="1"/>
</dbReference>
<gene>
    <name evidence="19" type="ORF">ABIE08_001047</name>
</gene>